<dbReference type="InterPro" id="IPR028976">
    <property type="entry name" value="CheC-like_sf"/>
</dbReference>
<evidence type="ECO:0000259" key="2">
    <source>
        <dbReference type="Pfam" id="PF13690"/>
    </source>
</evidence>
<evidence type="ECO:0000313" key="3">
    <source>
        <dbReference type="EMBL" id="RKL66316.1"/>
    </source>
</evidence>
<dbReference type="Pfam" id="PF13690">
    <property type="entry name" value="CheX"/>
    <property type="match status" value="1"/>
</dbReference>
<organism evidence="3 4">
    <name type="scientific">Salipaludibacillus neizhouensis</name>
    <dbReference type="NCBI Taxonomy" id="885475"/>
    <lineage>
        <taxon>Bacteria</taxon>
        <taxon>Bacillati</taxon>
        <taxon>Bacillota</taxon>
        <taxon>Bacilli</taxon>
        <taxon>Bacillales</taxon>
        <taxon>Bacillaceae</taxon>
    </lineage>
</organism>
<dbReference type="InterPro" id="IPR038756">
    <property type="entry name" value="CheX-like"/>
</dbReference>
<reference evidence="3 4" key="1">
    <citation type="submission" date="2017-10" db="EMBL/GenBank/DDBJ databases">
        <title>Bacillus sp. nov., a halophilic bacterium isolated from a Keqin Lake.</title>
        <authorList>
            <person name="Wang H."/>
        </authorList>
    </citation>
    <scope>NUCLEOTIDE SEQUENCE [LARGE SCALE GENOMIC DNA]</scope>
    <source>
        <strain evidence="3 4">KCTC 13187</strain>
    </source>
</reference>
<proteinExistence type="predicted"/>
<dbReference type="Proteomes" id="UP000281498">
    <property type="component" value="Unassembled WGS sequence"/>
</dbReference>
<dbReference type="InterPro" id="IPR028051">
    <property type="entry name" value="CheX-like_dom"/>
</dbReference>
<evidence type="ECO:0000256" key="1">
    <source>
        <dbReference type="ARBA" id="ARBA00022500"/>
    </source>
</evidence>
<dbReference type="PANTHER" id="PTHR39452:SF1">
    <property type="entry name" value="CHEY-P PHOSPHATASE CHEX"/>
    <property type="match status" value="1"/>
</dbReference>
<protein>
    <submittedName>
        <fullName evidence="3">Chemotaxis protein CheX</fullName>
    </submittedName>
</protein>
<dbReference type="Gene3D" id="3.40.1550.10">
    <property type="entry name" value="CheC-like"/>
    <property type="match status" value="1"/>
</dbReference>
<evidence type="ECO:0000313" key="4">
    <source>
        <dbReference type="Proteomes" id="UP000281498"/>
    </source>
</evidence>
<feature type="domain" description="Chemotaxis phosphatase CheX-like" evidence="2">
    <location>
        <begin position="48"/>
        <end position="127"/>
    </location>
</feature>
<dbReference type="EMBL" id="PDOE01000007">
    <property type="protein sequence ID" value="RKL66316.1"/>
    <property type="molecule type" value="Genomic_DNA"/>
</dbReference>
<dbReference type="GO" id="GO:0006935">
    <property type="term" value="P:chemotaxis"/>
    <property type="evidence" value="ECO:0007669"/>
    <property type="project" value="UniProtKB-KW"/>
</dbReference>
<dbReference type="AlphaFoldDB" id="A0A3A9KNL1"/>
<dbReference type="SUPFAM" id="SSF103039">
    <property type="entry name" value="CheC-like"/>
    <property type="match status" value="1"/>
</dbReference>
<name>A0A3A9KNL1_9BACI</name>
<dbReference type="PANTHER" id="PTHR39452">
    <property type="entry name" value="CHEY-P PHOSPHATASE CHEX"/>
    <property type="match status" value="1"/>
</dbReference>
<dbReference type="RefSeq" id="WP_110939098.1">
    <property type="nucleotide sequence ID" value="NZ_KZ614148.1"/>
</dbReference>
<gene>
    <name evidence="3" type="ORF">CR203_15600</name>
</gene>
<accession>A0A3A9KNL1</accession>
<comment type="caution">
    <text evidence="3">The sequence shown here is derived from an EMBL/GenBank/DDBJ whole genome shotgun (WGS) entry which is preliminary data.</text>
</comment>
<dbReference type="CDD" id="cd17906">
    <property type="entry name" value="CheX"/>
    <property type="match status" value="1"/>
</dbReference>
<keyword evidence="4" id="KW-1185">Reference proteome</keyword>
<keyword evidence="1" id="KW-0145">Chemotaxis</keyword>
<dbReference type="OrthoDB" id="9788100at2"/>
<sequence>MTNLTTEKNQNITNLLNGTVNAIKSVVPLNLELQKAKLSEQVLTLNYGVFIGITGDLKGKMILTGDPEVFGGIGQTMFGMPLEGEMLLSFSGELGNMIAGRLSTNITEQGVNTDITSPTIFQGNTTLTGYKKALHVPVSFESVGPMSIYFLLD</sequence>